<sequence length="199" mass="22553">MDKATAVGHRTVVKLLHIDRKGRPSMPSTTQQPRAHLVMVHFRYDRRTQGPTTVVMTWAAMNDNLDVVKYLHDHRRLHRQDRGFCTARGGHMDVAQFLDTRRAEGDTTHTEGYTTNAMGWAVTNGRLDVSTYFHQRRAEGFRRGAGLSGANGNLECVQFLHRYRAEGCTTYAMEAARHGHFHVMQFLSEQAQCAGGRTL</sequence>
<dbReference type="PANTHER" id="PTHR46586">
    <property type="entry name" value="ANKYRIN REPEAT-CONTAINING PROTEIN"/>
    <property type="match status" value="1"/>
</dbReference>
<gene>
    <name evidence="1" type="ORF">H257_12144</name>
</gene>
<dbReference type="GeneID" id="20814140"/>
<dbReference type="VEuPathDB" id="FungiDB:H257_12144"/>
<dbReference type="Gene3D" id="1.25.40.20">
    <property type="entry name" value="Ankyrin repeat-containing domain"/>
    <property type="match status" value="1"/>
</dbReference>
<evidence type="ECO:0000313" key="1">
    <source>
        <dbReference type="EMBL" id="ETV72776.1"/>
    </source>
</evidence>
<dbReference type="SUPFAM" id="SSF48403">
    <property type="entry name" value="Ankyrin repeat"/>
    <property type="match status" value="1"/>
</dbReference>
<proteinExistence type="predicted"/>
<dbReference type="EMBL" id="KI913152">
    <property type="protein sequence ID" value="ETV72776.1"/>
    <property type="molecule type" value="Genomic_DNA"/>
</dbReference>
<organism evidence="1">
    <name type="scientific">Aphanomyces astaci</name>
    <name type="common">Crayfish plague agent</name>
    <dbReference type="NCBI Taxonomy" id="112090"/>
    <lineage>
        <taxon>Eukaryota</taxon>
        <taxon>Sar</taxon>
        <taxon>Stramenopiles</taxon>
        <taxon>Oomycota</taxon>
        <taxon>Saprolegniomycetes</taxon>
        <taxon>Saprolegniales</taxon>
        <taxon>Verrucalvaceae</taxon>
        <taxon>Aphanomyces</taxon>
    </lineage>
</organism>
<dbReference type="InterPro" id="IPR036770">
    <property type="entry name" value="Ankyrin_rpt-contain_sf"/>
</dbReference>
<dbReference type="PANTHER" id="PTHR46586:SF3">
    <property type="entry name" value="ANKYRIN REPEAT-CONTAINING PROTEIN"/>
    <property type="match status" value="1"/>
</dbReference>
<dbReference type="RefSeq" id="XP_009837562.1">
    <property type="nucleotide sequence ID" value="XM_009839260.1"/>
</dbReference>
<protein>
    <submittedName>
        <fullName evidence="1">Uncharacterized protein</fullName>
    </submittedName>
</protein>
<name>W4G0G3_APHAT</name>
<dbReference type="InterPro" id="IPR052050">
    <property type="entry name" value="SecEffector_AnkRepeat"/>
</dbReference>
<dbReference type="AlphaFoldDB" id="W4G0G3"/>
<accession>W4G0G3</accession>
<reference evidence="1" key="1">
    <citation type="submission" date="2013-12" db="EMBL/GenBank/DDBJ databases">
        <title>The Genome Sequence of Aphanomyces astaci APO3.</title>
        <authorList>
            <consortium name="The Broad Institute Genomics Platform"/>
            <person name="Russ C."/>
            <person name="Tyler B."/>
            <person name="van West P."/>
            <person name="Dieguez-Uribeondo J."/>
            <person name="Young S.K."/>
            <person name="Zeng Q."/>
            <person name="Gargeya S."/>
            <person name="Fitzgerald M."/>
            <person name="Abouelleil A."/>
            <person name="Alvarado L."/>
            <person name="Chapman S.B."/>
            <person name="Gainer-Dewar J."/>
            <person name="Goldberg J."/>
            <person name="Griggs A."/>
            <person name="Gujja S."/>
            <person name="Hansen M."/>
            <person name="Howarth C."/>
            <person name="Imamovic A."/>
            <person name="Ireland A."/>
            <person name="Larimer J."/>
            <person name="McCowan C."/>
            <person name="Murphy C."/>
            <person name="Pearson M."/>
            <person name="Poon T.W."/>
            <person name="Priest M."/>
            <person name="Roberts A."/>
            <person name="Saif S."/>
            <person name="Shea T."/>
            <person name="Sykes S."/>
            <person name="Wortman J."/>
            <person name="Nusbaum C."/>
            <person name="Birren B."/>
        </authorList>
    </citation>
    <scope>NUCLEOTIDE SEQUENCE [LARGE SCALE GENOMIC DNA]</scope>
    <source>
        <strain evidence="1">APO3</strain>
    </source>
</reference>
<dbReference type="STRING" id="112090.W4G0G3"/>